<evidence type="ECO:0000256" key="6">
    <source>
        <dbReference type="ARBA" id="ARBA00023125"/>
    </source>
</evidence>
<dbReference type="InterPro" id="IPR008876">
    <property type="entry name" value="TraY"/>
</dbReference>
<dbReference type="Proteomes" id="UP000752172">
    <property type="component" value="Unassembled WGS sequence"/>
</dbReference>
<comment type="similarity">
    <text evidence="2">Belongs to the TraY family.</text>
</comment>
<evidence type="ECO:0000256" key="4">
    <source>
        <dbReference type="ARBA" id="ARBA00022490"/>
    </source>
</evidence>
<proteinExistence type="inferred from homology"/>
<dbReference type="Gene3D" id="1.10.1220.10">
    <property type="entry name" value="Met repressor-like"/>
    <property type="match status" value="1"/>
</dbReference>
<dbReference type="AlphaFoldDB" id="A0A921T6I8"/>
<dbReference type="InterPro" id="IPR013321">
    <property type="entry name" value="Arc_rbn_hlx_hlx"/>
</dbReference>
<sequence>MSKEELQVNFRMPASLKAELERAAKESGRSLTAEVVARLNLSMLTEDDSGESLIPAKQAQEMSAIARQSIPATMKKRILQAINQAVAMGHGSAKADFTDLQLDSIPQADMDQLFEAFSEMLSDAGYRYEWDGPENLWIDFDEL</sequence>
<dbReference type="Pfam" id="PF05509">
    <property type="entry name" value="TraY"/>
    <property type="match status" value="1"/>
</dbReference>
<name>A0A921T6I8_9PSED</name>
<keyword evidence="6" id="KW-0238">DNA-binding</keyword>
<reference evidence="7" key="2">
    <citation type="submission" date="2021-09" db="EMBL/GenBank/DDBJ databases">
        <authorList>
            <person name="Gilroy R."/>
        </authorList>
    </citation>
    <scope>NUCLEOTIDE SEQUENCE</scope>
    <source>
        <strain evidence="7">ChiSjej2B20-17149</strain>
    </source>
</reference>
<dbReference type="InterPro" id="IPR010985">
    <property type="entry name" value="Ribbon_hlx_hlx"/>
</dbReference>
<organism evidence="7 8">
    <name type="scientific">Pseudomonas lactis</name>
    <dbReference type="NCBI Taxonomy" id="1615674"/>
    <lineage>
        <taxon>Bacteria</taxon>
        <taxon>Pseudomonadati</taxon>
        <taxon>Pseudomonadota</taxon>
        <taxon>Gammaproteobacteria</taxon>
        <taxon>Pseudomonadales</taxon>
        <taxon>Pseudomonadaceae</taxon>
        <taxon>Pseudomonas</taxon>
    </lineage>
</organism>
<evidence type="ECO:0000256" key="1">
    <source>
        <dbReference type="ARBA" id="ARBA00004496"/>
    </source>
</evidence>
<evidence type="ECO:0000256" key="3">
    <source>
        <dbReference type="ARBA" id="ARBA00020541"/>
    </source>
</evidence>
<dbReference type="GO" id="GO:0006355">
    <property type="term" value="P:regulation of DNA-templated transcription"/>
    <property type="evidence" value="ECO:0007669"/>
    <property type="project" value="InterPro"/>
</dbReference>
<dbReference type="GO" id="GO:0005737">
    <property type="term" value="C:cytoplasm"/>
    <property type="evidence" value="ECO:0007669"/>
    <property type="project" value="UniProtKB-SubCell"/>
</dbReference>
<protein>
    <recommendedName>
        <fullName evidence="3">Relaxosome protein TraY</fullName>
    </recommendedName>
</protein>
<accession>A0A921T6I8</accession>
<keyword evidence="4" id="KW-0963">Cytoplasm</keyword>
<evidence type="ECO:0000313" key="7">
    <source>
        <dbReference type="EMBL" id="HJH17653.1"/>
    </source>
</evidence>
<gene>
    <name evidence="7" type="ORF">K8W20_02925</name>
</gene>
<dbReference type="EMBL" id="DYTS01000053">
    <property type="protein sequence ID" value="HJH17653.1"/>
    <property type="molecule type" value="Genomic_DNA"/>
</dbReference>
<evidence type="ECO:0000256" key="2">
    <source>
        <dbReference type="ARBA" id="ARBA00007183"/>
    </source>
</evidence>
<comment type="caution">
    <text evidence="7">The sequence shown here is derived from an EMBL/GenBank/DDBJ whole genome shotgun (WGS) entry which is preliminary data.</text>
</comment>
<keyword evidence="5" id="KW-0184">Conjugation</keyword>
<dbReference type="GO" id="GO:0003677">
    <property type="term" value="F:DNA binding"/>
    <property type="evidence" value="ECO:0007669"/>
    <property type="project" value="UniProtKB-KW"/>
</dbReference>
<evidence type="ECO:0000313" key="8">
    <source>
        <dbReference type="Proteomes" id="UP000752172"/>
    </source>
</evidence>
<evidence type="ECO:0000256" key="5">
    <source>
        <dbReference type="ARBA" id="ARBA00022971"/>
    </source>
</evidence>
<dbReference type="RefSeq" id="WP_278915338.1">
    <property type="nucleotide sequence ID" value="NZ_DYTS01000053.1"/>
</dbReference>
<reference evidence="7" key="1">
    <citation type="journal article" date="2021" name="PeerJ">
        <title>Extensive microbial diversity within the chicken gut microbiome revealed by metagenomics and culture.</title>
        <authorList>
            <person name="Gilroy R."/>
            <person name="Ravi A."/>
            <person name="Getino M."/>
            <person name="Pursley I."/>
            <person name="Horton D.L."/>
            <person name="Alikhan N.F."/>
            <person name="Baker D."/>
            <person name="Gharbi K."/>
            <person name="Hall N."/>
            <person name="Watson M."/>
            <person name="Adriaenssens E.M."/>
            <person name="Foster-Nyarko E."/>
            <person name="Jarju S."/>
            <person name="Secka A."/>
            <person name="Antonio M."/>
            <person name="Oren A."/>
            <person name="Chaudhuri R.R."/>
            <person name="La Ragione R."/>
            <person name="Hildebrand F."/>
            <person name="Pallen M.J."/>
        </authorList>
    </citation>
    <scope>NUCLEOTIDE SEQUENCE</scope>
    <source>
        <strain evidence="7">ChiSjej2B20-17149</strain>
    </source>
</reference>
<dbReference type="SUPFAM" id="SSF47598">
    <property type="entry name" value="Ribbon-helix-helix"/>
    <property type="match status" value="1"/>
</dbReference>
<comment type="subcellular location">
    <subcellularLocation>
        <location evidence="1">Cytoplasm</location>
    </subcellularLocation>
</comment>